<proteinExistence type="predicted"/>
<gene>
    <name evidence="2" type="ORF">OPV22_024656</name>
</gene>
<keyword evidence="3" id="KW-1185">Reference proteome</keyword>
<feature type="region of interest" description="Disordered" evidence="1">
    <location>
        <begin position="1"/>
        <end position="23"/>
    </location>
</feature>
<protein>
    <recommendedName>
        <fullName evidence="4">PITH domain-containing protein</fullName>
    </recommendedName>
</protein>
<evidence type="ECO:0008006" key="4">
    <source>
        <dbReference type="Google" id="ProtNLM"/>
    </source>
</evidence>
<dbReference type="EMBL" id="JAQQAF010000007">
    <property type="protein sequence ID" value="KAJ8470313.1"/>
    <property type="molecule type" value="Genomic_DNA"/>
</dbReference>
<comment type="caution">
    <text evidence="2">The sequence shown here is derived from an EMBL/GenBank/DDBJ whole genome shotgun (WGS) entry which is preliminary data.</text>
</comment>
<feature type="compositionally biased region" description="Polar residues" evidence="1">
    <location>
        <begin position="1"/>
        <end position="13"/>
    </location>
</feature>
<dbReference type="AlphaFoldDB" id="A0AAV8QBH8"/>
<evidence type="ECO:0000256" key="1">
    <source>
        <dbReference type="SAM" id="MobiDB-lite"/>
    </source>
</evidence>
<dbReference type="Proteomes" id="UP001222027">
    <property type="component" value="Unassembled WGS sequence"/>
</dbReference>
<accession>A0AAV8QBH8</accession>
<sequence length="67" mass="7184">MHLSLPQASSNAPPTGLPSAGTEDINLRTILVSARADDSKIDSQNIFHVAGEGFSEETSRNLTFSWP</sequence>
<evidence type="ECO:0000313" key="2">
    <source>
        <dbReference type="EMBL" id="KAJ8470313.1"/>
    </source>
</evidence>
<organism evidence="2 3">
    <name type="scientific">Ensete ventricosum</name>
    <name type="common">Abyssinian banana</name>
    <name type="synonym">Musa ensete</name>
    <dbReference type="NCBI Taxonomy" id="4639"/>
    <lineage>
        <taxon>Eukaryota</taxon>
        <taxon>Viridiplantae</taxon>
        <taxon>Streptophyta</taxon>
        <taxon>Embryophyta</taxon>
        <taxon>Tracheophyta</taxon>
        <taxon>Spermatophyta</taxon>
        <taxon>Magnoliopsida</taxon>
        <taxon>Liliopsida</taxon>
        <taxon>Zingiberales</taxon>
        <taxon>Musaceae</taxon>
        <taxon>Ensete</taxon>
    </lineage>
</organism>
<reference evidence="2 3" key="1">
    <citation type="submission" date="2022-12" db="EMBL/GenBank/DDBJ databases">
        <title>Chromosome-scale assembly of the Ensete ventricosum genome.</title>
        <authorList>
            <person name="Dussert Y."/>
            <person name="Stocks J."/>
            <person name="Wendawek A."/>
            <person name="Woldeyes F."/>
            <person name="Nichols R.A."/>
            <person name="Borrell J.S."/>
        </authorList>
    </citation>
    <scope>NUCLEOTIDE SEQUENCE [LARGE SCALE GENOMIC DNA]</scope>
    <source>
        <strain evidence="3">cv. Maze</strain>
        <tissue evidence="2">Seeds</tissue>
    </source>
</reference>
<evidence type="ECO:0000313" key="3">
    <source>
        <dbReference type="Proteomes" id="UP001222027"/>
    </source>
</evidence>
<name>A0AAV8QBH8_ENSVE</name>